<keyword evidence="1" id="KW-0812">Transmembrane</keyword>
<evidence type="ECO:0000313" key="3">
    <source>
        <dbReference type="Proteomes" id="UP001141253"/>
    </source>
</evidence>
<reference evidence="2" key="2">
    <citation type="journal article" date="2023" name="Int. J. Mol. Sci.">
        <title>De Novo Assembly and Annotation of 11 Diverse Shrub Willow (Salix) Genomes Reveals Novel Gene Organization in Sex-Linked Regions.</title>
        <authorList>
            <person name="Hyden B."/>
            <person name="Feng K."/>
            <person name="Yates T.B."/>
            <person name="Jawdy S."/>
            <person name="Cereghino C."/>
            <person name="Smart L.B."/>
            <person name="Muchero W."/>
        </authorList>
    </citation>
    <scope>NUCLEOTIDE SEQUENCE</scope>
    <source>
        <tissue evidence="2">Shoot tip</tissue>
    </source>
</reference>
<keyword evidence="1" id="KW-0472">Membrane</keyword>
<evidence type="ECO:0000313" key="2">
    <source>
        <dbReference type="EMBL" id="KAJ6339817.1"/>
    </source>
</evidence>
<keyword evidence="3" id="KW-1185">Reference proteome</keyword>
<dbReference type="Proteomes" id="UP001141253">
    <property type="component" value="Chromosome 15W"/>
</dbReference>
<organism evidence="2 3">
    <name type="scientific">Salix suchowensis</name>
    <dbReference type="NCBI Taxonomy" id="1278906"/>
    <lineage>
        <taxon>Eukaryota</taxon>
        <taxon>Viridiplantae</taxon>
        <taxon>Streptophyta</taxon>
        <taxon>Embryophyta</taxon>
        <taxon>Tracheophyta</taxon>
        <taxon>Spermatophyta</taxon>
        <taxon>Magnoliopsida</taxon>
        <taxon>eudicotyledons</taxon>
        <taxon>Gunneridae</taxon>
        <taxon>Pentapetalae</taxon>
        <taxon>rosids</taxon>
        <taxon>fabids</taxon>
        <taxon>Malpighiales</taxon>
        <taxon>Salicaceae</taxon>
        <taxon>Saliceae</taxon>
        <taxon>Salix</taxon>
    </lineage>
</organism>
<feature type="transmembrane region" description="Helical" evidence="1">
    <location>
        <begin position="53"/>
        <end position="76"/>
    </location>
</feature>
<comment type="caution">
    <text evidence="2">The sequence shown here is derived from an EMBL/GenBank/DDBJ whole genome shotgun (WGS) entry which is preliminary data.</text>
</comment>
<protein>
    <submittedName>
        <fullName evidence="2">Uncharacterized protein</fullName>
    </submittedName>
</protein>
<sequence length="173" mass="19432">MKSTVFVETHAPHQLYQGDESMEFRDNQTIGSFVIAITIAHIFVRVNSFSSLVQLICGFPSVCRAWLLPSPAIAWFKSLISSSISHCLVFPCSVSMLIVFIHCLVIVVAAIGRRNGREELGIGFGSERDMEDTELEEREACPYHNINNNNDDYDVSMDLDIALLFNPKLYVKS</sequence>
<name>A0ABQ9AI24_9ROSI</name>
<reference evidence="2" key="1">
    <citation type="submission" date="2022-10" db="EMBL/GenBank/DDBJ databases">
        <authorList>
            <person name="Hyden B.L."/>
            <person name="Feng K."/>
            <person name="Yates T."/>
            <person name="Jawdy S."/>
            <person name="Smart L.B."/>
            <person name="Muchero W."/>
        </authorList>
    </citation>
    <scope>NUCLEOTIDE SEQUENCE</scope>
    <source>
        <tissue evidence="2">Shoot tip</tissue>
    </source>
</reference>
<feature type="transmembrane region" description="Helical" evidence="1">
    <location>
        <begin position="88"/>
        <end position="111"/>
    </location>
</feature>
<accession>A0ABQ9AI24</accession>
<proteinExistence type="predicted"/>
<gene>
    <name evidence="2" type="ORF">OIU77_007707</name>
</gene>
<dbReference type="EMBL" id="JAPFFI010000020">
    <property type="protein sequence ID" value="KAJ6339817.1"/>
    <property type="molecule type" value="Genomic_DNA"/>
</dbReference>
<evidence type="ECO:0000256" key="1">
    <source>
        <dbReference type="SAM" id="Phobius"/>
    </source>
</evidence>
<keyword evidence="1" id="KW-1133">Transmembrane helix</keyword>